<accession>A0ABT0LJW2</accession>
<dbReference type="RefSeq" id="WP_248943097.1">
    <property type="nucleotide sequence ID" value="NZ_JAKIKS010000189.1"/>
</dbReference>
<proteinExistence type="predicted"/>
<dbReference type="NCBIfam" id="NF047593">
    <property type="entry name" value="IS66_ISAeme5_TnpA"/>
    <property type="match status" value="1"/>
</dbReference>
<dbReference type="EMBL" id="JAKIKS010000189">
    <property type="protein sequence ID" value="MCL1127660.1"/>
    <property type="molecule type" value="Genomic_DNA"/>
</dbReference>
<gene>
    <name evidence="1" type="ORF">L2764_25105</name>
</gene>
<organism evidence="1 2">
    <name type="scientific">Shewanella surugensis</name>
    <dbReference type="NCBI Taxonomy" id="212020"/>
    <lineage>
        <taxon>Bacteria</taxon>
        <taxon>Pseudomonadati</taxon>
        <taxon>Pseudomonadota</taxon>
        <taxon>Gammaproteobacteria</taxon>
        <taxon>Alteromonadales</taxon>
        <taxon>Shewanellaceae</taxon>
        <taxon>Shewanella</taxon>
    </lineage>
</organism>
<evidence type="ECO:0000313" key="2">
    <source>
        <dbReference type="Proteomes" id="UP001203423"/>
    </source>
</evidence>
<evidence type="ECO:0000313" key="1">
    <source>
        <dbReference type="EMBL" id="MCL1127660.1"/>
    </source>
</evidence>
<keyword evidence="2" id="KW-1185">Reference proteome</keyword>
<comment type="caution">
    <text evidence="1">The sequence shown here is derived from an EMBL/GenBank/DDBJ whole genome shotgun (WGS) entry which is preliminary data.</text>
</comment>
<protein>
    <recommendedName>
        <fullName evidence="3">IS66 family insertion sequence element accessory protein TnpB</fullName>
    </recommendedName>
</protein>
<dbReference type="Proteomes" id="UP001203423">
    <property type="component" value="Unassembled WGS sequence"/>
</dbReference>
<reference evidence="1 2" key="1">
    <citation type="submission" date="2022-01" db="EMBL/GenBank/DDBJ databases">
        <title>Whole genome-based taxonomy of the Shewanellaceae.</title>
        <authorList>
            <person name="Martin-Rodriguez A.J."/>
        </authorList>
    </citation>
    <scope>NUCLEOTIDE SEQUENCE [LARGE SCALE GENOMIC DNA]</scope>
    <source>
        <strain evidence="1 2">DSM 17177</strain>
    </source>
</reference>
<name>A0ABT0LJW2_9GAMM</name>
<sequence length="96" mass="11077">MTKPHLTDLQKSTLLDKWCSTPLSMQDFCHQENISISSFNRWRQQLTAPSEIHDASTDWIEIEPSKQGEPSVLPDPTSNWNVELVLPGDIILRIRY</sequence>
<evidence type="ECO:0008006" key="3">
    <source>
        <dbReference type="Google" id="ProtNLM"/>
    </source>
</evidence>